<dbReference type="RefSeq" id="WP_116284381.1">
    <property type="nucleotide sequence ID" value="NZ_NBXA01000030.1"/>
</dbReference>
<dbReference type="EMBL" id="NBXA01000030">
    <property type="protein sequence ID" value="RFA07140.1"/>
    <property type="molecule type" value="Genomic_DNA"/>
</dbReference>
<name>A0A3E0VCM4_9MICO</name>
<protein>
    <submittedName>
        <fullName evidence="1">Uncharacterized protein</fullName>
    </submittedName>
</protein>
<proteinExistence type="predicted"/>
<evidence type="ECO:0000313" key="2">
    <source>
        <dbReference type="Proteomes" id="UP000256709"/>
    </source>
</evidence>
<dbReference type="OrthoDB" id="3290597at2"/>
<dbReference type="AlphaFoldDB" id="A0A3E0VCM4"/>
<evidence type="ECO:0000313" key="1">
    <source>
        <dbReference type="EMBL" id="RFA07140.1"/>
    </source>
</evidence>
<comment type="caution">
    <text evidence="1">The sequence shown here is derived from an EMBL/GenBank/DDBJ whole genome shotgun (WGS) entry which is preliminary data.</text>
</comment>
<dbReference type="Proteomes" id="UP000256709">
    <property type="component" value="Unassembled WGS sequence"/>
</dbReference>
<accession>A0A3E0VCM4</accession>
<organism evidence="1 2">
    <name type="scientific">Subtercola boreus</name>
    <dbReference type="NCBI Taxonomy" id="120213"/>
    <lineage>
        <taxon>Bacteria</taxon>
        <taxon>Bacillati</taxon>
        <taxon>Actinomycetota</taxon>
        <taxon>Actinomycetes</taxon>
        <taxon>Micrococcales</taxon>
        <taxon>Microbacteriaceae</taxon>
        <taxon>Subtercola</taxon>
    </lineage>
</organism>
<sequence length="158" mass="17484">MTPIDQRPAADFPETVFEGPAEPMPAAIARGRVQYTSKKPSRSQVRHVDGYAPFLKFSANNNIEINQTDFRSLLDVLRKYAGPISADPSLRAATARYVGNTLIAMHGDALWRAFEGNGATAGNQHRSFDVEFLIDRIGQADDTWVAGYLELVENWAKS</sequence>
<reference evidence="1 2" key="1">
    <citation type="submission" date="2017-04" db="EMBL/GenBank/DDBJ databases">
        <title>Comparative genome analysis of Subtercola boreus.</title>
        <authorList>
            <person name="Cho Y.-J."/>
            <person name="Cho A."/>
            <person name="Kim O.-S."/>
            <person name="Lee J.-I."/>
        </authorList>
    </citation>
    <scope>NUCLEOTIDE SEQUENCE [LARGE SCALE GENOMIC DNA]</scope>
    <source>
        <strain evidence="1 2">P27444</strain>
    </source>
</reference>
<gene>
    <name evidence="1" type="ORF">B7R21_16605</name>
</gene>